<protein>
    <submittedName>
        <fullName evidence="2">Uncharacterized protein</fullName>
    </submittedName>
</protein>
<sequence length="92" mass="10161">MAVTQPVSGIRPALSAYKPTMEVVATDPRAPVSQRPQRFSGSGRAGTSDVVPWWSIGRSLVQKRRENLVNRACRTSFSQQMMLTPRNPYAGN</sequence>
<keyword evidence="3" id="KW-1185">Reference proteome</keyword>
<feature type="region of interest" description="Disordered" evidence="1">
    <location>
        <begin position="27"/>
        <end position="47"/>
    </location>
</feature>
<reference evidence="2 3" key="1">
    <citation type="journal article" date="2019" name="Emerg. Microbes Infect.">
        <title>Comprehensive subspecies identification of 175 nontuberculous mycobacteria species based on 7547 genomic profiles.</title>
        <authorList>
            <person name="Matsumoto Y."/>
            <person name="Kinjo T."/>
            <person name="Motooka D."/>
            <person name="Nabeya D."/>
            <person name="Jung N."/>
            <person name="Uechi K."/>
            <person name="Horii T."/>
            <person name="Iida T."/>
            <person name="Fujita J."/>
            <person name="Nakamura S."/>
        </authorList>
    </citation>
    <scope>NUCLEOTIDE SEQUENCE [LARGE SCALE GENOMIC DNA]</scope>
    <source>
        <strain evidence="2 3">JCM 14233</strain>
    </source>
</reference>
<dbReference type="EMBL" id="AP022575">
    <property type="protein sequence ID" value="BBX73587.1"/>
    <property type="molecule type" value="Genomic_DNA"/>
</dbReference>
<gene>
    <name evidence="2" type="ORF">MSHI_14930</name>
</gene>
<dbReference type="KEGG" id="mshj:MSHI_14930"/>
<dbReference type="AlphaFoldDB" id="A0A7I7MP62"/>
<proteinExistence type="predicted"/>
<accession>A0A7I7MP62</accession>
<name>A0A7I7MP62_9MYCO</name>
<evidence type="ECO:0000313" key="3">
    <source>
        <dbReference type="Proteomes" id="UP000467236"/>
    </source>
</evidence>
<organism evidence="2 3">
    <name type="scientific">Mycobacterium shinjukuense</name>
    <dbReference type="NCBI Taxonomy" id="398694"/>
    <lineage>
        <taxon>Bacteria</taxon>
        <taxon>Bacillati</taxon>
        <taxon>Actinomycetota</taxon>
        <taxon>Actinomycetes</taxon>
        <taxon>Mycobacteriales</taxon>
        <taxon>Mycobacteriaceae</taxon>
        <taxon>Mycobacterium</taxon>
    </lineage>
</organism>
<evidence type="ECO:0000313" key="2">
    <source>
        <dbReference type="EMBL" id="BBX73587.1"/>
    </source>
</evidence>
<evidence type="ECO:0000256" key="1">
    <source>
        <dbReference type="SAM" id="MobiDB-lite"/>
    </source>
</evidence>
<dbReference type="Proteomes" id="UP000467236">
    <property type="component" value="Chromosome"/>
</dbReference>